<dbReference type="Gene3D" id="1.25.10.10">
    <property type="entry name" value="Leucine-rich Repeat Variant"/>
    <property type="match status" value="2"/>
</dbReference>
<dbReference type="AlphaFoldDB" id="A0A8H6I5J6"/>
<proteinExistence type="predicted"/>
<feature type="compositionally biased region" description="Basic residues" evidence="1">
    <location>
        <begin position="1049"/>
        <end position="1059"/>
    </location>
</feature>
<organism evidence="2 3">
    <name type="scientific">Ephemerocybe angulata</name>
    <dbReference type="NCBI Taxonomy" id="980116"/>
    <lineage>
        <taxon>Eukaryota</taxon>
        <taxon>Fungi</taxon>
        <taxon>Dikarya</taxon>
        <taxon>Basidiomycota</taxon>
        <taxon>Agaricomycotina</taxon>
        <taxon>Agaricomycetes</taxon>
        <taxon>Agaricomycetidae</taxon>
        <taxon>Agaricales</taxon>
        <taxon>Agaricineae</taxon>
        <taxon>Psathyrellaceae</taxon>
        <taxon>Ephemerocybe</taxon>
    </lineage>
</organism>
<accession>A0A8H6I5J6</accession>
<dbReference type="EMBL" id="JACGCI010000021">
    <property type="protein sequence ID" value="KAF6757771.1"/>
    <property type="molecule type" value="Genomic_DNA"/>
</dbReference>
<keyword evidence="3" id="KW-1185">Reference proteome</keyword>
<evidence type="ECO:0000313" key="3">
    <source>
        <dbReference type="Proteomes" id="UP000521943"/>
    </source>
</evidence>
<dbReference type="Proteomes" id="UP000521943">
    <property type="component" value="Unassembled WGS sequence"/>
</dbReference>
<comment type="caution">
    <text evidence="2">The sequence shown here is derived from an EMBL/GenBank/DDBJ whole genome shotgun (WGS) entry which is preliminary data.</text>
</comment>
<dbReference type="SUPFAM" id="SSF48371">
    <property type="entry name" value="ARM repeat"/>
    <property type="match status" value="1"/>
</dbReference>
<evidence type="ECO:0000256" key="1">
    <source>
        <dbReference type="SAM" id="MobiDB-lite"/>
    </source>
</evidence>
<protein>
    <submittedName>
        <fullName evidence="2">Armadillo-type protein</fullName>
    </submittedName>
</protein>
<gene>
    <name evidence="2" type="ORF">DFP72DRAFT_890622</name>
</gene>
<dbReference type="InterPro" id="IPR011989">
    <property type="entry name" value="ARM-like"/>
</dbReference>
<dbReference type="InterPro" id="IPR016024">
    <property type="entry name" value="ARM-type_fold"/>
</dbReference>
<sequence>MTLRARVAGYMSAHRSSLESRWSAIKALHSAIPVVDTHSRLLPHLTALIRCKKALHHIDAYDEADDAPTVPSLSSDEIQQFYRDLESDNEESFAKAIEALTNACDCQQDLVAEELITKIPDIFSLASTLSLADDRRSALIDLACKLISVNELTRAEAKPKLHELVGFLFSGSALNRYNITTTIEAILEDSQEDEAFQSRALELYKGVLRIPNTTGTESASPSSDPGNVAAAAETLQSIIAYSQERNRALAFKAGALDFLLLSTKAADPQARTMAISSLSLLYNSRSELAELASKDPDELQSLILETLIARLESEMPDGFLKSHPTFAVALIKHLARWDPVGSVPFPNIFYTYTSEGEDDNIVIDGFRRAFSNSDEVDVAVKLRLFSQLAHVYTPIREAAIKAEVVDFAIRSLGPLTEPCNNSQSPILHHCYHIEFDQTFGCTSLCGRYCPILSRVLAAATLSKLADSYSADASEPIRKAIVQALTSPDVLPAILEATEDTRNPQVAGAAFDLLSNILEGDEVAEESPKPAASSSPAALKDRIVTPKLISTLLTTLPNPANSLVAQRAADLLAQICYNHPTTYASAPFFAAFLPAEGGHAYTDAVAQVTKVVVDAGAFSRMEELQAVQVSVETGTIEGRRLAVKAMRALLYGEGVGKVIGRKESEHLPKLVASLVEDGSYESLSEAQKIVNQLHEFWVEDPFETWRDEIGKQEVVDSLLKALQTPVPEQASDDSELKKAQDASDGYDEIVTAACSLITDLFPLLTPFRTSLARTLFSTYFTTTRNLRPILRALEGFVESTNLSPSNPAYEPLVDALKTLLPTTDVSQALEQIRDLTRNSDSICIAFYLAGGMKNLVRSLDVEAQKADSPEETMALEIDLVNVFEYTIRRLQEHATVDLVIDCQQTFFSSQHLLRAVHKGINQPDDQGDEEIWAARQTLTWTHSFFNLTSGTYVAGLQAVASFKPKESTGSEGDSMVPRLLKLLNDEKHDPENDNGVPDIGAREAPLLGGLIRLGYKGAAEGVQGVLKGLVEGLVEPPSSAETSASSGGGKGKKKGKKGKKQSQWEPRISLRSVLERVYHLLRGFKAFGVGVEDSEDEKTEATKGIVGAVVKSGAVELALGTLDTASDLTNVSEIWVSALRIVREAWILGSGLKEVPLTQEKLSELRENLQGMVGEETEEEGDEESELSALARVEIKGFMQDLPEVTTS</sequence>
<feature type="compositionally biased region" description="Low complexity" evidence="1">
    <location>
        <begin position="1035"/>
        <end position="1044"/>
    </location>
</feature>
<feature type="region of interest" description="Disordered" evidence="1">
    <location>
        <begin position="1035"/>
        <end position="1063"/>
    </location>
</feature>
<dbReference type="OrthoDB" id="2960366at2759"/>
<name>A0A8H6I5J6_9AGAR</name>
<reference evidence="2 3" key="1">
    <citation type="submission" date="2020-07" db="EMBL/GenBank/DDBJ databases">
        <title>Comparative genomics of pyrophilous fungi reveals a link between fire events and developmental genes.</title>
        <authorList>
            <consortium name="DOE Joint Genome Institute"/>
            <person name="Steindorff A.S."/>
            <person name="Carver A."/>
            <person name="Calhoun S."/>
            <person name="Stillman K."/>
            <person name="Liu H."/>
            <person name="Lipzen A."/>
            <person name="Pangilinan J."/>
            <person name="Labutti K."/>
            <person name="Bruns T.D."/>
            <person name="Grigoriev I.V."/>
        </authorList>
    </citation>
    <scope>NUCLEOTIDE SEQUENCE [LARGE SCALE GENOMIC DNA]</scope>
    <source>
        <strain evidence="2 3">CBS 144469</strain>
    </source>
</reference>
<evidence type="ECO:0000313" key="2">
    <source>
        <dbReference type="EMBL" id="KAF6757771.1"/>
    </source>
</evidence>